<sequence>MKSMLKLCAIMTLSVSLIAGCSSSPTESTKDNASNPSPEPQNQSITFIDTAGGANTQKFFSEMIPKASSELGIKINYVTGSGAEIQQRLSAQKQGEGDIDVLLLKPDGIGNMIQAGIPFETLENNPEIPNISLIEPSELKEALGIATDGKAAPFWHDQFGILYNSDKIKNPPKSWEEFYERRGEWAGHIGMIRSDAKSGGGRIMQRDILLGYGVDFSKPFETLQKTAEWTNGINKFSEFSKAFFKPLASEPPVLFQQFASEDVWITEYAIDYTLWSRDQGLLPKSVKSTFFPSGHYGGAAYLAIPANAPDSQKELAAKFVNWMLSEETQVNMMETLWIYMGINKYDNVPQSVWNNVPSWDVVKKSRIPLNNNEAYTFLKEKGMDLVK</sequence>
<evidence type="ECO:0000313" key="4">
    <source>
        <dbReference type="Proteomes" id="UP000034189"/>
    </source>
</evidence>
<reference evidence="3 4" key="2">
    <citation type="journal article" date="2016" name="Genome Announc.">
        <title>Genome Sequence of a Gram-Positive Diazotroph, Paenibacillus durus Type Strain ATCC 35681.</title>
        <authorList>
            <person name="Halim M.A."/>
            <person name="Rahman A.Y."/>
            <person name="Sim K.S."/>
            <person name="Yam H.C."/>
            <person name="Rahim A.A."/>
            <person name="Ghazali A.H."/>
            <person name="Najimudin N."/>
        </authorList>
    </citation>
    <scope>NUCLEOTIDE SEQUENCE [LARGE SCALE GENOMIC DNA]</scope>
    <source>
        <strain evidence="3 4">ATCC 35681</strain>
    </source>
</reference>
<dbReference type="Proteomes" id="UP000034189">
    <property type="component" value="Chromosome"/>
</dbReference>
<feature type="region of interest" description="Disordered" evidence="1">
    <location>
        <begin position="24"/>
        <end position="44"/>
    </location>
</feature>
<dbReference type="Pfam" id="PF13416">
    <property type="entry name" value="SBP_bac_8"/>
    <property type="match status" value="1"/>
</dbReference>
<dbReference type="SUPFAM" id="SSF53850">
    <property type="entry name" value="Periplasmic binding protein-like II"/>
    <property type="match status" value="1"/>
</dbReference>
<dbReference type="AlphaFoldDB" id="A0A0F7CJZ8"/>
<evidence type="ECO:0008006" key="5">
    <source>
        <dbReference type="Google" id="ProtNLM"/>
    </source>
</evidence>
<feature type="signal peptide" evidence="2">
    <location>
        <begin position="1"/>
        <end position="19"/>
    </location>
</feature>
<evidence type="ECO:0000256" key="1">
    <source>
        <dbReference type="SAM" id="MobiDB-lite"/>
    </source>
</evidence>
<keyword evidence="2" id="KW-0732">Signal</keyword>
<dbReference type="OrthoDB" id="179400at2"/>
<organism evidence="3 4">
    <name type="scientific">Paenibacillus durus ATCC 35681</name>
    <dbReference type="NCBI Taxonomy" id="1333534"/>
    <lineage>
        <taxon>Bacteria</taxon>
        <taxon>Bacillati</taxon>
        <taxon>Bacillota</taxon>
        <taxon>Bacilli</taxon>
        <taxon>Bacillales</taxon>
        <taxon>Paenibacillaceae</taxon>
        <taxon>Paenibacillus</taxon>
    </lineage>
</organism>
<dbReference type="EMBL" id="CP011114">
    <property type="protein sequence ID" value="AKG36786.1"/>
    <property type="molecule type" value="Genomic_DNA"/>
</dbReference>
<dbReference type="Gene3D" id="3.40.190.10">
    <property type="entry name" value="Periplasmic binding protein-like II"/>
    <property type="match status" value="2"/>
</dbReference>
<dbReference type="PANTHER" id="PTHR42779:SF1">
    <property type="entry name" value="PROTEIN YNJB"/>
    <property type="match status" value="1"/>
</dbReference>
<feature type="chain" id="PRO_5038814179" description="ABC transporter substrate-binding protein" evidence="2">
    <location>
        <begin position="20"/>
        <end position="387"/>
    </location>
</feature>
<evidence type="ECO:0000256" key="2">
    <source>
        <dbReference type="SAM" id="SignalP"/>
    </source>
</evidence>
<accession>A0A0F7CJZ8</accession>
<evidence type="ECO:0000313" key="3">
    <source>
        <dbReference type="EMBL" id="AKG36786.1"/>
    </source>
</evidence>
<protein>
    <recommendedName>
        <fullName evidence="5">ABC transporter substrate-binding protein</fullName>
    </recommendedName>
</protein>
<dbReference type="HOGENOM" id="CLU_026974_4_1_9"/>
<reference evidence="3 4" key="1">
    <citation type="submission" date="2015-03" db="EMBL/GenBank/DDBJ databases">
        <authorList>
            <person name="Abdul Halim M."/>
        </authorList>
    </citation>
    <scope>NUCLEOTIDE SEQUENCE [LARGE SCALE GENOMIC DNA]</scope>
    <source>
        <strain evidence="3 4">ATCC 35681</strain>
    </source>
</reference>
<dbReference type="InterPro" id="IPR006059">
    <property type="entry name" value="SBP"/>
</dbReference>
<gene>
    <name evidence="3" type="ORF">VK70_21600</name>
</gene>
<name>A0A0F7CJZ8_PAEDU</name>
<dbReference type="PATRIC" id="fig|1333534.5.peg.4740"/>
<dbReference type="RefSeq" id="WP_025696057.1">
    <property type="nucleotide sequence ID" value="NZ_ASQQ01000428.1"/>
</dbReference>
<dbReference type="PROSITE" id="PS51257">
    <property type="entry name" value="PROKAR_LIPOPROTEIN"/>
    <property type="match status" value="1"/>
</dbReference>
<dbReference type="PANTHER" id="PTHR42779">
    <property type="entry name" value="PROTEIN YNJB"/>
    <property type="match status" value="1"/>
</dbReference>
<proteinExistence type="predicted"/>